<accession>A0ABX1R1E5</accession>
<dbReference type="EMBL" id="JAATNW010000002">
    <property type="protein sequence ID" value="NMH59292.1"/>
    <property type="molecule type" value="Genomic_DNA"/>
</dbReference>
<dbReference type="Gene3D" id="1.10.3210.10">
    <property type="entry name" value="Hypothetical protein af1432"/>
    <property type="match status" value="1"/>
</dbReference>
<dbReference type="RefSeq" id="WP_169209851.1">
    <property type="nucleotide sequence ID" value="NZ_JAATNW010000002.1"/>
</dbReference>
<protein>
    <submittedName>
        <fullName evidence="1">Uncharacterized protein</fullName>
    </submittedName>
</protein>
<evidence type="ECO:0000313" key="1">
    <source>
        <dbReference type="EMBL" id="NMH59292.1"/>
    </source>
</evidence>
<dbReference type="Proteomes" id="UP000709336">
    <property type="component" value="Unassembled WGS sequence"/>
</dbReference>
<name>A0ABX1R1E5_9ALTE</name>
<proteinExistence type="predicted"/>
<comment type="caution">
    <text evidence="1">The sequence shown here is derived from an EMBL/GenBank/DDBJ whole genome shotgun (WGS) entry which is preliminary data.</text>
</comment>
<dbReference type="SUPFAM" id="SSF109604">
    <property type="entry name" value="HD-domain/PDEase-like"/>
    <property type="match status" value="1"/>
</dbReference>
<sequence>MQTILLEDPLISRAALFSARRFAFAGLFSPYSGQAFINHPKAVAHKLTQISHSKTLLACAWLHSQLSLNFTDALEIEEQFGRDIAELIIQVAALNIPLTADLDALSRFDITGVEKASGELQTLILAELVTLAETVVVYQPSRFNDYLYWLNLALDALHHANPVLLTEARKLVENSCENNCSAH</sequence>
<evidence type="ECO:0000313" key="2">
    <source>
        <dbReference type="Proteomes" id="UP000709336"/>
    </source>
</evidence>
<reference evidence="1 2" key="1">
    <citation type="submission" date="2020-03" db="EMBL/GenBank/DDBJ databases">
        <title>Alteromonas ponticola sp. nov., isolated from seawater.</title>
        <authorList>
            <person name="Yoon J.-H."/>
            <person name="Kim Y.-O."/>
        </authorList>
    </citation>
    <scope>NUCLEOTIDE SEQUENCE [LARGE SCALE GENOMIC DNA]</scope>
    <source>
        <strain evidence="1 2">MYP5</strain>
    </source>
</reference>
<keyword evidence="2" id="KW-1185">Reference proteome</keyword>
<organism evidence="1 2">
    <name type="scientific">Alteromonas ponticola</name>
    <dbReference type="NCBI Taxonomy" id="2720613"/>
    <lineage>
        <taxon>Bacteria</taxon>
        <taxon>Pseudomonadati</taxon>
        <taxon>Pseudomonadota</taxon>
        <taxon>Gammaproteobacteria</taxon>
        <taxon>Alteromonadales</taxon>
        <taxon>Alteromonadaceae</taxon>
        <taxon>Alteromonas/Salinimonas group</taxon>
        <taxon>Alteromonas</taxon>
    </lineage>
</organism>
<gene>
    <name evidence="1" type="ORF">HCJ96_04565</name>
</gene>